<dbReference type="GO" id="GO:0004386">
    <property type="term" value="F:helicase activity"/>
    <property type="evidence" value="ECO:0007669"/>
    <property type="project" value="UniProtKB-KW"/>
</dbReference>
<dbReference type="Pfam" id="PF02735">
    <property type="entry name" value="Ku"/>
    <property type="match status" value="1"/>
</dbReference>
<evidence type="ECO:0000256" key="8">
    <source>
        <dbReference type="ARBA" id="ARBA00023125"/>
    </source>
</evidence>
<dbReference type="InterPro" id="IPR006165">
    <property type="entry name" value="Ku70"/>
</dbReference>
<evidence type="ECO:0000256" key="10">
    <source>
        <dbReference type="ARBA" id="ARBA00023204"/>
    </source>
</evidence>
<evidence type="ECO:0000256" key="9">
    <source>
        <dbReference type="ARBA" id="ARBA00023172"/>
    </source>
</evidence>
<dbReference type="GO" id="GO:0016787">
    <property type="term" value="F:hydrolase activity"/>
    <property type="evidence" value="ECO:0007669"/>
    <property type="project" value="UniProtKB-KW"/>
</dbReference>
<dbReference type="SUPFAM" id="SSF100939">
    <property type="entry name" value="SPOC domain-like"/>
    <property type="match status" value="1"/>
</dbReference>
<dbReference type="NCBIfam" id="TIGR00578">
    <property type="entry name" value="ku70"/>
    <property type="match status" value="1"/>
</dbReference>
<keyword evidence="11" id="KW-0539">Nucleus</keyword>
<dbReference type="Proteomes" id="UP001652626">
    <property type="component" value="Chromosome 18"/>
</dbReference>
<dbReference type="GO" id="GO:0006303">
    <property type="term" value="P:double-strand break repair via nonhomologous end joining"/>
    <property type="evidence" value="ECO:0007669"/>
    <property type="project" value="InterPro"/>
</dbReference>
<dbReference type="GO" id="GO:0000723">
    <property type="term" value="P:telomere maintenance"/>
    <property type="evidence" value="ECO:0007669"/>
    <property type="project" value="InterPro"/>
</dbReference>
<evidence type="ECO:0000256" key="3">
    <source>
        <dbReference type="ARBA" id="ARBA00022741"/>
    </source>
</evidence>
<evidence type="ECO:0000256" key="6">
    <source>
        <dbReference type="ARBA" id="ARBA00022806"/>
    </source>
</evidence>
<dbReference type="Pfam" id="PF03731">
    <property type="entry name" value="Ku_N"/>
    <property type="match status" value="1"/>
</dbReference>
<name>A0A8B8I6B6_VANTA</name>
<dbReference type="GeneID" id="113398218"/>
<keyword evidence="9" id="KW-0233">DNA recombination</keyword>
<comment type="similarity">
    <text evidence="2">Belongs to the ku70 family.</text>
</comment>
<evidence type="ECO:0000256" key="7">
    <source>
        <dbReference type="ARBA" id="ARBA00022840"/>
    </source>
</evidence>
<protein>
    <submittedName>
        <fullName evidence="14">X-ray repair cross-complementing protein 6</fullName>
    </submittedName>
</protein>
<dbReference type="InterPro" id="IPR027388">
    <property type="entry name" value="Ku70_bridge/pillars_dom_sf"/>
</dbReference>
<dbReference type="GO" id="GO:0003690">
    <property type="term" value="F:double-stranded DNA binding"/>
    <property type="evidence" value="ECO:0007669"/>
    <property type="project" value="TreeGrafter"/>
</dbReference>
<keyword evidence="5" id="KW-0378">Hydrolase</keyword>
<evidence type="ECO:0000256" key="11">
    <source>
        <dbReference type="ARBA" id="ARBA00023242"/>
    </source>
</evidence>
<dbReference type="AlphaFoldDB" id="A0A8B8I6B6"/>
<evidence type="ECO:0000256" key="2">
    <source>
        <dbReference type="ARBA" id="ARBA00005240"/>
    </source>
</evidence>
<keyword evidence="3" id="KW-0547">Nucleotide-binding</keyword>
<evidence type="ECO:0000313" key="13">
    <source>
        <dbReference type="Proteomes" id="UP001652626"/>
    </source>
</evidence>
<dbReference type="GO" id="GO:0042162">
    <property type="term" value="F:telomeric DNA binding"/>
    <property type="evidence" value="ECO:0007669"/>
    <property type="project" value="InterPro"/>
</dbReference>
<organism evidence="13 14">
    <name type="scientific">Vanessa tameamea</name>
    <name type="common">Kamehameha butterfly</name>
    <dbReference type="NCBI Taxonomy" id="334116"/>
    <lineage>
        <taxon>Eukaryota</taxon>
        <taxon>Metazoa</taxon>
        <taxon>Ecdysozoa</taxon>
        <taxon>Arthropoda</taxon>
        <taxon>Hexapoda</taxon>
        <taxon>Insecta</taxon>
        <taxon>Pterygota</taxon>
        <taxon>Neoptera</taxon>
        <taxon>Endopterygota</taxon>
        <taxon>Lepidoptera</taxon>
        <taxon>Glossata</taxon>
        <taxon>Ditrysia</taxon>
        <taxon>Papilionoidea</taxon>
        <taxon>Nymphalidae</taxon>
        <taxon>Nymphalinae</taxon>
        <taxon>Vanessa</taxon>
    </lineage>
</organism>
<dbReference type="PANTHER" id="PTHR12604:SF2">
    <property type="entry name" value="X-RAY REPAIR CROSS-COMPLEMENTING PROTEIN 6"/>
    <property type="match status" value="1"/>
</dbReference>
<dbReference type="OMA" id="YKLECQI"/>
<dbReference type="GO" id="GO:0003684">
    <property type="term" value="F:damaged DNA binding"/>
    <property type="evidence" value="ECO:0007669"/>
    <property type="project" value="InterPro"/>
</dbReference>
<keyword evidence="6" id="KW-0347">Helicase</keyword>
<dbReference type="GO" id="GO:0006310">
    <property type="term" value="P:DNA recombination"/>
    <property type="evidence" value="ECO:0007669"/>
    <property type="project" value="UniProtKB-KW"/>
</dbReference>
<dbReference type="InterPro" id="IPR006164">
    <property type="entry name" value="DNA_bd_Ku70/Ku80"/>
</dbReference>
<dbReference type="Gene3D" id="3.40.50.410">
    <property type="entry name" value="von Willebrand factor, type A domain"/>
    <property type="match status" value="1"/>
</dbReference>
<keyword evidence="8" id="KW-0238">DNA-binding</keyword>
<proteinExistence type="inferred from homology"/>
<evidence type="ECO:0000256" key="1">
    <source>
        <dbReference type="ARBA" id="ARBA00004123"/>
    </source>
</evidence>
<dbReference type="InterPro" id="IPR016194">
    <property type="entry name" value="SPOC-like_C_dom_sf"/>
</dbReference>
<evidence type="ECO:0000313" key="14">
    <source>
        <dbReference type="RefSeq" id="XP_026492633.2"/>
    </source>
</evidence>
<evidence type="ECO:0000259" key="12">
    <source>
        <dbReference type="SMART" id="SM00559"/>
    </source>
</evidence>
<comment type="subcellular location">
    <subcellularLocation>
        <location evidence="1">Nucleus</location>
    </subcellularLocation>
</comment>
<sequence>MDSDEENDFQPSWRGVPGTIILINAFENSKHNIFATVHVATCRLIRQHLRSSSSQNISVCIFGTEETTASAFDSKPVVEIIPLTSPSLDDYNKLKNSDITSFKEAKELKLSDVLWHCSKTFANCKKQLSSRTVIMLTYLDTPPIGVDQKPTLNRAIDLVDASINIRVINVSQHEYKIDTYYEKLFTIANRGLDFVMPKPIWDSEEIEKLMYQESHRNLAVAKLNFEIGEDFNIGVGLYTLLKRPGQNGKTKVNLDRDTNTVLTSMTKTMKVTLEDGEDSQPKQIPLLKSELLHYQDIGGERIEFTDSEKKLITNPFGPPMLKLLGFKPATIVCKEKWYLKMGYFLFPNESIIEGSTVAFKALHRACKDMDMVAICVLSPRVNAKPLIVALSPCSRPLNLDVEVGFDVVIIPFVESVRELNINEDDENEASPSVEKAHKRLMSDILNKITIDYKADMFINPKLELEYRAIEAIALEDDGNEPFIDTTKANPDKFQDIDEDLFEELFGLFGALSIKRTASSSAQSGTKKQKVDDIDESLLSARLQSEKVNEYTVPQLKQILKYKDIKNLPALTGLKKSELVDLVYKHC</sequence>
<dbReference type="Gene3D" id="2.40.290.10">
    <property type="match status" value="1"/>
</dbReference>
<dbReference type="GO" id="GO:0005524">
    <property type="term" value="F:ATP binding"/>
    <property type="evidence" value="ECO:0007669"/>
    <property type="project" value="UniProtKB-KW"/>
</dbReference>
<feature type="domain" description="Ku" evidence="12">
    <location>
        <begin position="283"/>
        <end position="427"/>
    </location>
</feature>
<dbReference type="SMART" id="SM00559">
    <property type="entry name" value="Ku78"/>
    <property type="match status" value="1"/>
</dbReference>
<dbReference type="RefSeq" id="XP_026492633.2">
    <property type="nucleotide sequence ID" value="XM_026636848.2"/>
</dbReference>
<reference evidence="14" key="1">
    <citation type="submission" date="2025-08" db="UniProtKB">
        <authorList>
            <consortium name="RefSeq"/>
        </authorList>
    </citation>
    <scope>IDENTIFICATION</scope>
    <source>
        <tissue evidence="14">Whole body</tissue>
    </source>
</reference>
<dbReference type="InterPro" id="IPR005161">
    <property type="entry name" value="Ku_N"/>
</dbReference>
<keyword evidence="7" id="KW-0067">ATP-binding</keyword>
<accession>A0A8B8I6B6</accession>
<dbReference type="SUPFAM" id="SSF53300">
    <property type="entry name" value="vWA-like"/>
    <property type="match status" value="1"/>
</dbReference>
<keyword evidence="13" id="KW-1185">Reference proteome</keyword>
<evidence type="ECO:0000256" key="4">
    <source>
        <dbReference type="ARBA" id="ARBA00022763"/>
    </source>
</evidence>
<evidence type="ECO:0000256" key="5">
    <source>
        <dbReference type="ARBA" id="ARBA00022801"/>
    </source>
</evidence>
<dbReference type="InterPro" id="IPR036465">
    <property type="entry name" value="vWFA_dom_sf"/>
</dbReference>
<dbReference type="PANTHER" id="PTHR12604">
    <property type="entry name" value="KU AUTOANTIGEN DNA HELICASE"/>
    <property type="match status" value="1"/>
</dbReference>
<dbReference type="Gene3D" id="4.10.970.10">
    <property type="entry name" value="Ku70, bridge and pillars"/>
    <property type="match status" value="1"/>
</dbReference>
<dbReference type="OrthoDB" id="3249161at2759"/>
<dbReference type="PIRSF" id="PIRSF003033">
    <property type="entry name" value="Ku70"/>
    <property type="match status" value="1"/>
</dbReference>
<keyword evidence="4" id="KW-0227">DNA damage</keyword>
<keyword evidence="10" id="KW-0234">DNA repair</keyword>
<gene>
    <name evidence="14" type="primary">LOC113398218</name>
</gene>
<dbReference type="Gene3D" id="1.10.1600.10">
    <property type="match status" value="1"/>
</dbReference>
<dbReference type="GO" id="GO:0043564">
    <property type="term" value="C:Ku70:Ku80 complex"/>
    <property type="evidence" value="ECO:0007669"/>
    <property type="project" value="InterPro"/>
</dbReference>